<dbReference type="AlphaFoldDB" id="A0A0F9ITN8"/>
<feature type="non-terminal residue" evidence="2">
    <location>
        <position position="1"/>
    </location>
</feature>
<reference evidence="2" key="1">
    <citation type="journal article" date="2015" name="Nature">
        <title>Complex archaea that bridge the gap between prokaryotes and eukaryotes.</title>
        <authorList>
            <person name="Spang A."/>
            <person name="Saw J.H."/>
            <person name="Jorgensen S.L."/>
            <person name="Zaremba-Niedzwiedzka K."/>
            <person name="Martijn J."/>
            <person name="Lind A.E."/>
            <person name="van Eijk R."/>
            <person name="Schleper C."/>
            <person name="Guy L."/>
            <person name="Ettema T.J."/>
        </authorList>
    </citation>
    <scope>NUCLEOTIDE SEQUENCE</scope>
</reference>
<dbReference type="EMBL" id="LAZR01013144">
    <property type="protein sequence ID" value="KKM23339.1"/>
    <property type="molecule type" value="Genomic_DNA"/>
</dbReference>
<gene>
    <name evidence="2" type="ORF">LCGC14_1616200</name>
</gene>
<name>A0A0F9ITN8_9ZZZZ</name>
<sequence length="480" mass="51815">KRGRRMNIGDQVQKKSTGEQGVIVDISFDKKLGKFYMIAFGEQEPDLVYDTDIMKVKPGKEYEAGLPTDVAPLRLPGTSAPSTGTEAPGPKMPRTEAPVPKMLGAGVDSPSKTAVLGPQFDNVKTAALEFVEGMVAQALKNHETDTPGTVVTGELENEIVKQAITVYMSKYLPTELRQVLSAEDKNELSQWLFTTAADVEAEAPTTEEFAQPDTSPEVDVWDLQSNYKSMQMATRDKAAEKLSSELASHVPFVVVNPTELPTLKDKQKFVRDAVRTMISKGGMLVDAAHLITQHVASFKDINWALLRHSLSSMGYKNTEQVLETAGDIFAFTAFETVDGKKYALDLPGMETLRGGGGGYPGGMDVDPMGWQVKNPGPGEPNQDQLQNALQENLADQSVPFEQAAPKINIELDPENKKITIDYDQEEKPPIELEGAEAVPLEGGPQSEMAGPGPQPGQAGGPRTPDGGAADLSGMDVPTNF</sequence>
<organism evidence="2">
    <name type="scientific">marine sediment metagenome</name>
    <dbReference type="NCBI Taxonomy" id="412755"/>
    <lineage>
        <taxon>unclassified sequences</taxon>
        <taxon>metagenomes</taxon>
        <taxon>ecological metagenomes</taxon>
    </lineage>
</organism>
<accession>A0A0F9ITN8</accession>
<feature type="region of interest" description="Disordered" evidence="1">
    <location>
        <begin position="424"/>
        <end position="480"/>
    </location>
</feature>
<comment type="caution">
    <text evidence="2">The sequence shown here is derived from an EMBL/GenBank/DDBJ whole genome shotgun (WGS) entry which is preliminary data.</text>
</comment>
<evidence type="ECO:0000313" key="2">
    <source>
        <dbReference type="EMBL" id="KKM23339.1"/>
    </source>
</evidence>
<evidence type="ECO:0000256" key="1">
    <source>
        <dbReference type="SAM" id="MobiDB-lite"/>
    </source>
</evidence>
<proteinExistence type="predicted"/>
<feature type="region of interest" description="Disordered" evidence="1">
    <location>
        <begin position="69"/>
        <end position="93"/>
    </location>
</feature>
<protein>
    <submittedName>
        <fullName evidence="2">Uncharacterized protein</fullName>
    </submittedName>
</protein>